<accession>A0A8X8YNA7</accession>
<reference evidence="2" key="2">
    <citation type="submission" date="2020-08" db="EMBL/GenBank/DDBJ databases">
        <title>Plant Genome Project.</title>
        <authorList>
            <person name="Zhang R.-G."/>
        </authorList>
    </citation>
    <scope>NUCLEOTIDE SEQUENCE</scope>
    <source>
        <strain evidence="2">Huo1</strain>
        <tissue evidence="2">Leaf</tissue>
    </source>
</reference>
<dbReference type="AlphaFoldDB" id="A0A8X8YNA7"/>
<evidence type="ECO:0000313" key="2">
    <source>
        <dbReference type="EMBL" id="KAG6434634.1"/>
    </source>
</evidence>
<organism evidence="2">
    <name type="scientific">Salvia splendens</name>
    <name type="common">Scarlet sage</name>
    <dbReference type="NCBI Taxonomy" id="180675"/>
    <lineage>
        <taxon>Eukaryota</taxon>
        <taxon>Viridiplantae</taxon>
        <taxon>Streptophyta</taxon>
        <taxon>Embryophyta</taxon>
        <taxon>Tracheophyta</taxon>
        <taxon>Spermatophyta</taxon>
        <taxon>Magnoliopsida</taxon>
        <taxon>eudicotyledons</taxon>
        <taxon>Gunneridae</taxon>
        <taxon>Pentapetalae</taxon>
        <taxon>asterids</taxon>
        <taxon>lamiids</taxon>
        <taxon>Lamiales</taxon>
        <taxon>Lamiaceae</taxon>
        <taxon>Nepetoideae</taxon>
        <taxon>Mentheae</taxon>
        <taxon>Salviinae</taxon>
        <taxon>Salvia</taxon>
        <taxon>Salvia subgen. Calosphace</taxon>
        <taxon>core Calosphace</taxon>
    </lineage>
</organism>
<dbReference type="Pfam" id="PF00931">
    <property type="entry name" value="NB-ARC"/>
    <property type="match status" value="1"/>
</dbReference>
<dbReference type="InterPro" id="IPR027417">
    <property type="entry name" value="P-loop_NTPase"/>
</dbReference>
<proteinExistence type="predicted"/>
<reference evidence="2" key="1">
    <citation type="submission" date="2018-01" db="EMBL/GenBank/DDBJ databases">
        <authorList>
            <person name="Mao J.F."/>
        </authorList>
    </citation>
    <scope>NUCLEOTIDE SEQUENCE</scope>
    <source>
        <strain evidence="2">Huo1</strain>
        <tissue evidence="2">Leaf</tissue>
    </source>
</reference>
<protein>
    <recommendedName>
        <fullName evidence="1">NB-ARC domain-containing protein</fullName>
    </recommendedName>
</protein>
<feature type="domain" description="NB-ARC" evidence="1">
    <location>
        <begin position="73"/>
        <end position="136"/>
    </location>
</feature>
<dbReference type="InterPro" id="IPR032675">
    <property type="entry name" value="LRR_dom_sf"/>
</dbReference>
<sequence>MTYRLTRLVEKLNSSGRELADEDPSDSPSIYPTKDDVVVVGFDEDIRQMMDRITPCTSYPGLQILPIVGMAGIDDVWSAEAWAHVKSLLPDNEDRSRIILTTTLMDVATYATSSWNPVHMMRFLDDEQSWRLKELVAERCLNDLIGQSLVYRSYVRLPVEIWSLGQLRHLIAFSFQPLPLPERVTLSLVNLQTLSMAIDFECSVKMVKMIPNIKKLGICYSGTRFDNLIHLDRVEKLKLEMHGSYVPLLVNVVEQMQSFEMFSSDSYSDYYKHATLRTHAPLLLYASRTEGIRSKALYRTLPHLGFQCLMLHRCPYLDEIPNDIADIPTLNQIEIDDHNQSLLYSGQKYTKGTSGKFWGMKS</sequence>
<dbReference type="Proteomes" id="UP000298416">
    <property type="component" value="Unassembled WGS sequence"/>
</dbReference>
<keyword evidence="3" id="KW-1185">Reference proteome</keyword>
<dbReference type="InterPro" id="IPR002182">
    <property type="entry name" value="NB-ARC"/>
</dbReference>
<dbReference type="PANTHER" id="PTHR15140">
    <property type="entry name" value="TUBULIN-SPECIFIC CHAPERONE E"/>
    <property type="match status" value="1"/>
</dbReference>
<dbReference type="PANTHER" id="PTHR15140:SF37">
    <property type="entry name" value="UBIQUITIN-LIKE DOMAIN-CONTAINING PROTEIN"/>
    <property type="match status" value="1"/>
</dbReference>
<evidence type="ECO:0000259" key="1">
    <source>
        <dbReference type="Pfam" id="PF00931"/>
    </source>
</evidence>
<name>A0A8X8YNA7_SALSN</name>
<dbReference type="EMBL" id="PNBA02000002">
    <property type="protein sequence ID" value="KAG6434634.1"/>
    <property type="molecule type" value="Genomic_DNA"/>
</dbReference>
<comment type="caution">
    <text evidence="2">The sequence shown here is derived from an EMBL/GenBank/DDBJ whole genome shotgun (WGS) entry which is preliminary data.</text>
</comment>
<dbReference type="SUPFAM" id="SSF52540">
    <property type="entry name" value="P-loop containing nucleoside triphosphate hydrolases"/>
    <property type="match status" value="1"/>
</dbReference>
<dbReference type="GO" id="GO:0043531">
    <property type="term" value="F:ADP binding"/>
    <property type="evidence" value="ECO:0007669"/>
    <property type="project" value="InterPro"/>
</dbReference>
<evidence type="ECO:0000313" key="3">
    <source>
        <dbReference type="Proteomes" id="UP000298416"/>
    </source>
</evidence>
<dbReference type="Gene3D" id="3.80.10.10">
    <property type="entry name" value="Ribonuclease Inhibitor"/>
    <property type="match status" value="1"/>
</dbReference>
<gene>
    <name evidence="2" type="ORF">SASPL_106272</name>
</gene>